<evidence type="ECO:0000259" key="2">
    <source>
        <dbReference type="PROSITE" id="PS51752"/>
    </source>
</evidence>
<evidence type="ECO:0000313" key="4">
    <source>
        <dbReference type="Proteomes" id="UP000198211"/>
    </source>
</evidence>
<dbReference type="AlphaFoldDB" id="A0A225VW71"/>
<comment type="caution">
    <text evidence="3">The sequence shown here is derived from an EMBL/GenBank/DDBJ whole genome shotgun (WGS) entry which is preliminary data.</text>
</comment>
<organism evidence="3 4">
    <name type="scientific">Phytophthora megakarya</name>
    <dbReference type="NCBI Taxonomy" id="4795"/>
    <lineage>
        <taxon>Eukaryota</taxon>
        <taxon>Sar</taxon>
        <taxon>Stramenopiles</taxon>
        <taxon>Oomycota</taxon>
        <taxon>Peronosporomycetes</taxon>
        <taxon>Peronosporales</taxon>
        <taxon>Peronosporaceae</taxon>
        <taxon>Phytophthora</taxon>
    </lineage>
</organism>
<reference evidence="4" key="1">
    <citation type="submission" date="2017-03" db="EMBL/GenBank/DDBJ databases">
        <title>Phytopthora megakarya and P. palmivora, two closely related causual agents of cacao black pod achieved similar genome size and gene model numbers by different mechanisms.</title>
        <authorList>
            <person name="Ali S."/>
            <person name="Shao J."/>
            <person name="Larry D.J."/>
            <person name="Kronmiller B."/>
            <person name="Shen D."/>
            <person name="Strem M.D."/>
            <person name="Melnick R.L."/>
            <person name="Guiltinan M.J."/>
            <person name="Tyler B.M."/>
            <person name="Meinhardt L.W."/>
            <person name="Bailey B.A."/>
        </authorList>
    </citation>
    <scope>NUCLEOTIDE SEQUENCE [LARGE SCALE GENOMIC DNA]</scope>
    <source>
        <strain evidence="4">zdho120</strain>
    </source>
</reference>
<protein>
    <recommendedName>
        <fullName evidence="2">Jacalin-type lectin domain-containing protein</fullName>
    </recommendedName>
</protein>
<sequence length="251" mass="26329">MVALVSINSRITIAKPALRLASFYDMTFSEQTESDEAEYEERAVAARGGGGGGRGGGGARGTVGGRGGGGTGTSSSRRYYYPVAGGYGAAWGDQQSELPPGAYFGQNFGGPHGDGFSDETLMKSAQKVVSISLRAGERVDSIILTIVNPTGQEVTLFHGGNGGNLIAPLKLADGEYITFMEAHSGKHNDHTRIKYIKFSTNKGNSIEGGIKTDTTKTDTAKEGYQLSGFVGRCGNELDMVGAIWTSIQPVT</sequence>
<dbReference type="OrthoDB" id="107091at2759"/>
<name>A0A225VW71_9STRA</name>
<accession>A0A225VW71</accession>
<dbReference type="Pfam" id="PF01419">
    <property type="entry name" value="Jacalin"/>
    <property type="match status" value="1"/>
</dbReference>
<proteinExistence type="predicted"/>
<dbReference type="Proteomes" id="UP000198211">
    <property type="component" value="Unassembled WGS sequence"/>
</dbReference>
<dbReference type="SUPFAM" id="SSF51101">
    <property type="entry name" value="Mannose-binding lectins"/>
    <property type="match status" value="1"/>
</dbReference>
<evidence type="ECO:0000256" key="1">
    <source>
        <dbReference type="SAM" id="MobiDB-lite"/>
    </source>
</evidence>
<dbReference type="PROSITE" id="PS51752">
    <property type="entry name" value="JACALIN_LECTIN"/>
    <property type="match status" value="1"/>
</dbReference>
<feature type="region of interest" description="Disordered" evidence="1">
    <location>
        <begin position="34"/>
        <end position="74"/>
    </location>
</feature>
<keyword evidence="4" id="KW-1185">Reference proteome</keyword>
<dbReference type="InterPro" id="IPR036404">
    <property type="entry name" value="Jacalin-like_lectin_dom_sf"/>
</dbReference>
<dbReference type="InterPro" id="IPR001229">
    <property type="entry name" value="Jacalin-like_lectin_dom"/>
</dbReference>
<feature type="compositionally biased region" description="Gly residues" evidence="1">
    <location>
        <begin position="47"/>
        <end position="72"/>
    </location>
</feature>
<evidence type="ECO:0000313" key="3">
    <source>
        <dbReference type="EMBL" id="OWZ08790.1"/>
    </source>
</evidence>
<dbReference type="EMBL" id="NBNE01003023">
    <property type="protein sequence ID" value="OWZ08790.1"/>
    <property type="molecule type" value="Genomic_DNA"/>
</dbReference>
<dbReference type="SMART" id="SM00915">
    <property type="entry name" value="Jacalin"/>
    <property type="match status" value="1"/>
</dbReference>
<feature type="domain" description="Jacalin-type lectin" evidence="2">
    <location>
        <begin position="102"/>
        <end position="246"/>
    </location>
</feature>
<gene>
    <name evidence="3" type="ORF">PHMEG_00018615</name>
</gene>
<dbReference type="Gene3D" id="2.100.10.30">
    <property type="entry name" value="Jacalin-like lectin domain"/>
    <property type="match status" value="1"/>
</dbReference>